<evidence type="ECO:0000313" key="2">
    <source>
        <dbReference type="Proteomes" id="UP001153076"/>
    </source>
</evidence>
<protein>
    <submittedName>
        <fullName evidence="1">Uncharacterized protein</fullName>
    </submittedName>
</protein>
<sequence length="199" mass="20626">MPRGDSGIKIASTALMVSRLITTPPSCESDSVHTPSGVGALLLAGVNALVRQPCTPLAIHGSGLKAYDSLPPTRATGQQHHQGLLSCAPLAATSTVGITFRNYLKADVCDCNVHVGMDGLRMCDAASQHASVPFSGDCSSPASSCFVASSSPAFSNTIDISSSFDNSIVSPPTRSLLYGFSPHSLPNDLQIQAQECISH</sequence>
<keyword evidence="2" id="KW-1185">Reference proteome</keyword>
<organism evidence="1 2">
    <name type="scientific">Carnegiea gigantea</name>
    <dbReference type="NCBI Taxonomy" id="171969"/>
    <lineage>
        <taxon>Eukaryota</taxon>
        <taxon>Viridiplantae</taxon>
        <taxon>Streptophyta</taxon>
        <taxon>Embryophyta</taxon>
        <taxon>Tracheophyta</taxon>
        <taxon>Spermatophyta</taxon>
        <taxon>Magnoliopsida</taxon>
        <taxon>eudicotyledons</taxon>
        <taxon>Gunneridae</taxon>
        <taxon>Pentapetalae</taxon>
        <taxon>Caryophyllales</taxon>
        <taxon>Cactineae</taxon>
        <taxon>Cactaceae</taxon>
        <taxon>Cactoideae</taxon>
        <taxon>Echinocereeae</taxon>
        <taxon>Carnegiea</taxon>
    </lineage>
</organism>
<gene>
    <name evidence="1" type="ORF">Cgig2_012521</name>
</gene>
<proteinExistence type="predicted"/>
<dbReference type="Proteomes" id="UP001153076">
    <property type="component" value="Unassembled WGS sequence"/>
</dbReference>
<dbReference type="EMBL" id="JAKOGI010001016">
    <property type="protein sequence ID" value="KAJ8428374.1"/>
    <property type="molecule type" value="Genomic_DNA"/>
</dbReference>
<evidence type="ECO:0000313" key="1">
    <source>
        <dbReference type="EMBL" id="KAJ8428374.1"/>
    </source>
</evidence>
<dbReference type="AlphaFoldDB" id="A0A9Q1JLN9"/>
<comment type="caution">
    <text evidence="1">The sequence shown here is derived from an EMBL/GenBank/DDBJ whole genome shotgun (WGS) entry which is preliminary data.</text>
</comment>
<accession>A0A9Q1JLN9</accession>
<name>A0A9Q1JLN9_9CARY</name>
<reference evidence="1" key="1">
    <citation type="submission" date="2022-04" db="EMBL/GenBank/DDBJ databases">
        <title>Carnegiea gigantea Genome sequencing and assembly v2.</title>
        <authorList>
            <person name="Copetti D."/>
            <person name="Sanderson M.J."/>
            <person name="Burquez A."/>
            <person name="Wojciechowski M.F."/>
        </authorList>
    </citation>
    <scope>NUCLEOTIDE SEQUENCE</scope>
    <source>
        <strain evidence="1">SGP5-SGP5p</strain>
        <tissue evidence="1">Aerial part</tissue>
    </source>
</reference>